<keyword evidence="2" id="KW-1185">Reference proteome</keyword>
<dbReference type="STRING" id="641238.SAMN04490244_10129"/>
<dbReference type="RefSeq" id="WP_177190337.1">
    <property type="nucleotide sequence ID" value="NZ_FOGU01000001.1"/>
</dbReference>
<accession>A0A1H9P4Z7</accession>
<dbReference type="EMBL" id="FOGU01000001">
    <property type="protein sequence ID" value="SER43374.1"/>
    <property type="molecule type" value="Genomic_DNA"/>
</dbReference>
<gene>
    <name evidence="1" type="ORF">SAMN04490244_10129</name>
</gene>
<evidence type="ECO:0000313" key="1">
    <source>
        <dbReference type="EMBL" id="SER43374.1"/>
    </source>
</evidence>
<evidence type="ECO:0000313" key="2">
    <source>
        <dbReference type="Proteomes" id="UP000198885"/>
    </source>
</evidence>
<protein>
    <submittedName>
        <fullName evidence="1">PAS domain-containing protein</fullName>
    </submittedName>
</protein>
<dbReference type="InterPro" id="IPR009922">
    <property type="entry name" value="DUF1457"/>
</dbReference>
<dbReference type="Proteomes" id="UP000198885">
    <property type="component" value="Unassembled WGS sequence"/>
</dbReference>
<sequence length="205" mass="22385">MTERSEETTNVVPLFRGTKDGTGDAACAAVERYWTQLSDGRLMPWRSEIDPRGIGSALDRTFLLERVAPGVARFRVAGTHLTDLLGMDVRGMPLTIFAGPAARDVFAEAVETVCEEPARVELGLRSPVGFRRNSVGARLLLLPLRDDDGQSNRILGCLSATAIPRRVPVRFDVTSDTRQTLIGYADHPDRDSGAARPSLRVITPD</sequence>
<proteinExistence type="predicted"/>
<dbReference type="Pfam" id="PF07310">
    <property type="entry name" value="PAS_5"/>
    <property type="match status" value="1"/>
</dbReference>
<dbReference type="AlphaFoldDB" id="A0A1H9P4Z7"/>
<reference evidence="1 2" key="1">
    <citation type="submission" date="2016-10" db="EMBL/GenBank/DDBJ databases">
        <authorList>
            <person name="de Groot N.N."/>
        </authorList>
    </citation>
    <scope>NUCLEOTIDE SEQUENCE [LARGE SCALE GENOMIC DNA]</scope>
    <source>
        <strain evidence="1 2">DSM 23042</strain>
    </source>
</reference>
<name>A0A1H9P4Z7_9RHOB</name>
<organism evidence="1 2">
    <name type="scientific">Tranquillimonas rosea</name>
    <dbReference type="NCBI Taxonomy" id="641238"/>
    <lineage>
        <taxon>Bacteria</taxon>
        <taxon>Pseudomonadati</taxon>
        <taxon>Pseudomonadota</taxon>
        <taxon>Alphaproteobacteria</taxon>
        <taxon>Rhodobacterales</taxon>
        <taxon>Roseobacteraceae</taxon>
        <taxon>Tranquillimonas</taxon>
    </lineage>
</organism>